<dbReference type="GeneID" id="107030212"/>
<name>A0ABM1HL33_SOLPN</name>
<evidence type="ECO:0000256" key="1">
    <source>
        <dbReference type="SAM" id="MobiDB-lite"/>
    </source>
</evidence>
<dbReference type="PANTHER" id="PTHR34482">
    <property type="entry name" value="DNA DAMAGE-INDUCIBLE PROTEIN 1-LIKE"/>
    <property type="match status" value="1"/>
</dbReference>
<keyword evidence="3" id="KW-1185">Reference proteome</keyword>
<feature type="compositionally biased region" description="Basic and acidic residues" evidence="1">
    <location>
        <begin position="195"/>
        <end position="219"/>
    </location>
</feature>
<organism evidence="3 4">
    <name type="scientific">Solanum pennellii</name>
    <name type="common">Tomato</name>
    <name type="synonym">Lycopersicon pennellii</name>
    <dbReference type="NCBI Taxonomy" id="28526"/>
    <lineage>
        <taxon>Eukaryota</taxon>
        <taxon>Viridiplantae</taxon>
        <taxon>Streptophyta</taxon>
        <taxon>Embryophyta</taxon>
        <taxon>Tracheophyta</taxon>
        <taxon>Spermatophyta</taxon>
        <taxon>Magnoliopsida</taxon>
        <taxon>eudicotyledons</taxon>
        <taxon>Gunneridae</taxon>
        <taxon>Pentapetalae</taxon>
        <taxon>asterids</taxon>
        <taxon>lamiids</taxon>
        <taxon>Solanales</taxon>
        <taxon>Solanaceae</taxon>
        <taxon>Solanoideae</taxon>
        <taxon>Solaneae</taxon>
        <taxon>Solanum</taxon>
        <taxon>Solanum subgen. Lycopersicon</taxon>
    </lineage>
</organism>
<feature type="domain" description="Retrotransposon gag" evidence="2">
    <location>
        <begin position="49"/>
        <end position="131"/>
    </location>
</feature>
<evidence type="ECO:0000313" key="4">
    <source>
        <dbReference type="RefSeq" id="XP_015087066.1"/>
    </source>
</evidence>
<dbReference type="Pfam" id="PF03732">
    <property type="entry name" value="Retrotrans_gag"/>
    <property type="match status" value="1"/>
</dbReference>
<feature type="region of interest" description="Disordered" evidence="1">
    <location>
        <begin position="162"/>
        <end position="182"/>
    </location>
</feature>
<proteinExistence type="predicted"/>
<reference evidence="3" key="1">
    <citation type="journal article" date="2014" name="Nat. Genet.">
        <title>The genome of the stress-tolerant wild tomato species Solanum pennellii.</title>
        <authorList>
            <person name="Bolger A."/>
            <person name="Scossa F."/>
            <person name="Bolger M.E."/>
            <person name="Lanz C."/>
            <person name="Maumus F."/>
            <person name="Tohge T."/>
            <person name="Quesneville H."/>
            <person name="Alseekh S."/>
            <person name="Sorensen I."/>
            <person name="Lichtenstein G."/>
            <person name="Fich E.A."/>
            <person name="Conte M."/>
            <person name="Keller H."/>
            <person name="Schneeberger K."/>
            <person name="Schwacke R."/>
            <person name="Ofner I."/>
            <person name="Vrebalov J."/>
            <person name="Xu Y."/>
            <person name="Osorio S."/>
            <person name="Aflitos S.A."/>
            <person name="Schijlen E."/>
            <person name="Jimenez-Gomez J.M."/>
            <person name="Ryngajllo M."/>
            <person name="Kimura S."/>
            <person name="Kumar R."/>
            <person name="Koenig D."/>
            <person name="Headland L.R."/>
            <person name="Maloof J.N."/>
            <person name="Sinha N."/>
            <person name="van Ham R.C."/>
            <person name="Lankhorst R.K."/>
            <person name="Mao L."/>
            <person name="Vogel A."/>
            <person name="Arsova B."/>
            <person name="Panstruga R."/>
            <person name="Fei Z."/>
            <person name="Rose J.K."/>
            <person name="Zamir D."/>
            <person name="Carrari F."/>
            <person name="Giovannoni J.J."/>
            <person name="Weigel D."/>
            <person name="Usadel B."/>
            <person name="Fernie A.R."/>
        </authorList>
    </citation>
    <scope>NUCLEOTIDE SEQUENCE [LARGE SCALE GENOMIC DNA]</scope>
    <source>
        <strain evidence="3">cv. LA0716</strain>
    </source>
</reference>
<sequence>MADRLRDFTRMNPPIFIGSKTSEDPQEFLDKVHKILVAMVAIDTEKAEMASYQLKDVAQTWCKMWQDSRALDGVTVTWELFKTAFVERFFPRELREDKIDKFINLKKGSMTFSEYSLKFVKLSRSLTGIDEDLEEECSAAVLHDNMDFSRIMVHFQHLDESRKRKHSRVGNRSRQAEENFSRKCSTEITDKPRFMKGLSHQEESSSSKGHYDKDFEPRIKRNNGVDTPQERPPCRKCGKLHGEECIMGTNTCYSCGKPVTW</sequence>
<gene>
    <name evidence="4" type="primary">LOC107030212</name>
</gene>
<feature type="region of interest" description="Disordered" evidence="1">
    <location>
        <begin position="195"/>
        <end position="232"/>
    </location>
</feature>
<evidence type="ECO:0000313" key="3">
    <source>
        <dbReference type="Proteomes" id="UP000694930"/>
    </source>
</evidence>
<evidence type="ECO:0000259" key="2">
    <source>
        <dbReference type="Pfam" id="PF03732"/>
    </source>
</evidence>
<accession>A0ABM1HL33</accession>
<protein>
    <submittedName>
        <fullName evidence="4">Uncharacterized protein LOC107030212</fullName>
    </submittedName>
</protein>
<dbReference type="Proteomes" id="UP000694930">
    <property type="component" value="Chromosome 9"/>
</dbReference>
<dbReference type="PANTHER" id="PTHR34482:SF57">
    <property type="entry name" value="RETROTRANSPOSON GAG DOMAIN-CONTAINING PROTEIN"/>
    <property type="match status" value="1"/>
</dbReference>
<reference evidence="4" key="2">
    <citation type="submission" date="2025-08" db="UniProtKB">
        <authorList>
            <consortium name="RefSeq"/>
        </authorList>
    </citation>
    <scope>IDENTIFICATION</scope>
</reference>
<dbReference type="InterPro" id="IPR005162">
    <property type="entry name" value="Retrotrans_gag_dom"/>
</dbReference>
<dbReference type="RefSeq" id="XP_015087066.1">
    <property type="nucleotide sequence ID" value="XM_015231580.1"/>
</dbReference>